<dbReference type="InterPro" id="IPR000092">
    <property type="entry name" value="Polyprenyl_synt"/>
</dbReference>
<sequence length="300" mass="33617">MSLNDDFQMQMKKKVEEIEAVLQEYLPRQKGYQSVIMEAMGYSLLAGGKRLRPMLMWETYRLFGGTSKAIRPFMAALEMIHTYSLVHDDLPAMDNDEYRRGRKTTHVVYGEDMGILAGDALLNYAFETAFQAFVTDPEESLMIGRALRVLGKKAGIYGMIGGQVIDVKETGHAVSKEILDTIYELKTAALIEAAMMIGAIIGGATEEEVRLTEQIAKYVGIAFQIQDDILDVTSTKEVLGKPIHSDEKNEKTTYVTLMGVEEAAGKVKELSDQAIDLLHQLTGENEYLEQLLIQLIHRDR</sequence>
<dbReference type="Pfam" id="PF00348">
    <property type="entry name" value="polyprenyl_synt"/>
    <property type="match status" value="1"/>
</dbReference>
<dbReference type="GO" id="GO:0004337">
    <property type="term" value="F:(2E,6E)-farnesyl diphosphate synthase activity"/>
    <property type="evidence" value="ECO:0007669"/>
    <property type="project" value="UniProtKB-EC"/>
</dbReference>
<dbReference type="InterPro" id="IPR033749">
    <property type="entry name" value="Polyprenyl_synt_CS"/>
</dbReference>
<comment type="caution">
    <text evidence="14">The sequence shown here is derived from an EMBL/GenBank/DDBJ whole genome shotgun (WGS) entry which is preliminary data.</text>
</comment>
<evidence type="ECO:0000256" key="12">
    <source>
        <dbReference type="RuleBase" id="RU004466"/>
    </source>
</evidence>
<reference evidence="15 16" key="1">
    <citation type="journal article" date="2020" name="Cell Host Microbe">
        <title>Functional and Genomic Variation between Human-Derived Isolates of Lachnospiraceae Reveals Inter- and Intra-Species Diversity.</title>
        <authorList>
            <person name="Sorbara M.T."/>
            <person name="Littmann E.R."/>
            <person name="Fontana E."/>
            <person name="Moody T.U."/>
            <person name="Kohout C.E."/>
            <person name="Gjonbalaj M."/>
            <person name="Eaton V."/>
            <person name="Seok R."/>
            <person name="Leiner I.M."/>
            <person name="Pamer E.G."/>
        </authorList>
    </citation>
    <scope>NUCLEOTIDE SEQUENCE [LARGE SCALE GENOMIC DNA]</scope>
    <source>
        <strain evidence="14 15">MSK.17.11</strain>
        <strain evidence="13 16">MSK.17.38</strain>
    </source>
</reference>
<dbReference type="EC" id="2.5.1.10" evidence="3"/>
<dbReference type="RefSeq" id="WP_173814223.1">
    <property type="nucleotide sequence ID" value="NZ_JAAITX010000001.1"/>
</dbReference>
<accession>A0A850HG84</accession>
<dbReference type="PROSITE" id="PS00723">
    <property type="entry name" value="POLYPRENYL_SYNTHASE_1"/>
    <property type="match status" value="1"/>
</dbReference>
<keyword evidence="7" id="KW-0460">Magnesium</keyword>
<dbReference type="SFLD" id="SFLDG01017">
    <property type="entry name" value="Polyprenyl_Transferase_Like"/>
    <property type="match status" value="1"/>
</dbReference>
<dbReference type="GO" id="GO:0005737">
    <property type="term" value="C:cytoplasm"/>
    <property type="evidence" value="ECO:0007669"/>
    <property type="project" value="UniProtKB-ARBA"/>
</dbReference>
<evidence type="ECO:0000313" key="16">
    <source>
        <dbReference type="Proteomes" id="UP000701680"/>
    </source>
</evidence>
<dbReference type="Gene3D" id="1.10.600.10">
    <property type="entry name" value="Farnesyl Diphosphate Synthase"/>
    <property type="match status" value="1"/>
</dbReference>
<comment type="cofactor">
    <cofactor evidence="1">
        <name>Mg(2+)</name>
        <dbReference type="ChEBI" id="CHEBI:18420"/>
    </cofactor>
</comment>
<comment type="similarity">
    <text evidence="2 12">Belongs to the FPP/GGPP synthase family.</text>
</comment>
<dbReference type="NCBIfam" id="NF045485">
    <property type="entry name" value="FPPsyn"/>
    <property type="match status" value="1"/>
</dbReference>
<dbReference type="PANTHER" id="PTHR43281">
    <property type="entry name" value="FARNESYL DIPHOSPHATE SYNTHASE"/>
    <property type="match status" value="1"/>
</dbReference>
<evidence type="ECO:0000256" key="7">
    <source>
        <dbReference type="ARBA" id="ARBA00022842"/>
    </source>
</evidence>
<evidence type="ECO:0000256" key="8">
    <source>
        <dbReference type="ARBA" id="ARBA00023229"/>
    </source>
</evidence>
<evidence type="ECO:0000256" key="10">
    <source>
        <dbReference type="ARBA" id="ARBA00032873"/>
    </source>
</evidence>
<dbReference type="InterPro" id="IPR053378">
    <property type="entry name" value="Prenyl_diphosphate_synthase"/>
</dbReference>
<keyword evidence="8" id="KW-0414">Isoprene biosynthesis</keyword>
<dbReference type="InterPro" id="IPR008949">
    <property type="entry name" value="Isoprenoid_synthase_dom_sf"/>
</dbReference>
<dbReference type="Proteomes" id="UP000528555">
    <property type="component" value="Unassembled WGS sequence"/>
</dbReference>
<proteinExistence type="inferred from homology"/>
<reference evidence="14" key="2">
    <citation type="submission" date="2020-02" db="EMBL/GenBank/DDBJ databases">
        <authorList>
            <person name="Littmann E."/>
            <person name="Sorbara M."/>
        </authorList>
    </citation>
    <scope>NUCLEOTIDE SEQUENCE</scope>
    <source>
        <strain evidence="14">MSK.17.11</strain>
        <strain evidence="13">MSK.17.38</strain>
    </source>
</reference>
<dbReference type="SFLD" id="SFLDS00005">
    <property type="entry name" value="Isoprenoid_Synthase_Type_I"/>
    <property type="match status" value="1"/>
</dbReference>
<dbReference type="SUPFAM" id="SSF48576">
    <property type="entry name" value="Terpenoid synthases"/>
    <property type="match status" value="1"/>
</dbReference>
<keyword evidence="5 12" id="KW-0808">Transferase</keyword>
<evidence type="ECO:0000256" key="3">
    <source>
        <dbReference type="ARBA" id="ARBA00012439"/>
    </source>
</evidence>
<evidence type="ECO:0000256" key="2">
    <source>
        <dbReference type="ARBA" id="ARBA00006706"/>
    </source>
</evidence>
<dbReference type="EMBL" id="JAAIUO010000001">
    <property type="protein sequence ID" value="NSK13654.1"/>
    <property type="molecule type" value="Genomic_DNA"/>
</dbReference>
<dbReference type="Proteomes" id="UP000701680">
    <property type="component" value="Unassembled WGS sequence"/>
</dbReference>
<dbReference type="CDD" id="cd00685">
    <property type="entry name" value="Trans_IPPS_HT"/>
    <property type="match status" value="1"/>
</dbReference>
<evidence type="ECO:0000256" key="1">
    <source>
        <dbReference type="ARBA" id="ARBA00001946"/>
    </source>
</evidence>
<evidence type="ECO:0000256" key="9">
    <source>
        <dbReference type="ARBA" id="ARBA00032380"/>
    </source>
</evidence>
<keyword evidence="15" id="KW-1185">Reference proteome</keyword>
<protein>
    <recommendedName>
        <fullName evidence="4">Farnesyl diphosphate synthase</fullName>
        <ecNumber evidence="3">2.5.1.10</ecNumber>
    </recommendedName>
    <alternativeName>
        <fullName evidence="10">(2E,6E)-farnesyl diphosphate synthase</fullName>
    </alternativeName>
    <alternativeName>
        <fullName evidence="9">Geranyltranstransferase</fullName>
    </alternativeName>
</protein>
<dbReference type="AlphaFoldDB" id="A0A850HG84"/>
<evidence type="ECO:0000256" key="11">
    <source>
        <dbReference type="ARBA" id="ARBA00049399"/>
    </source>
</evidence>
<evidence type="ECO:0000313" key="13">
    <source>
        <dbReference type="EMBL" id="NSK13654.1"/>
    </source>
</evidence>
<name>A0A850HG84_9FIRM</name>
<dbReference type="EMBL" id="JAAITX010000001">
    <property type="protein sequence ID" value="NVH57217.1"/>
    <property type="molecule type" value="Genomic_DNA"/>
</dbReference>
<evidence type="ECO:0000256" key="4">
    <source>
        <dbReference type="ARBA" id="ARBA00015100"/>
    </source>
</evidence>
<organism evidence="14 15">
    <name type="scientific">Dorea phocaeensis</name>
    <dbReference type="NCBI Taxonomy" id="2040291"/>
    <lineage>
        <taxon>Bacteria</taxon>
        <taxon>Bacillati</taxon>
        <taxon>Bacillota</taxon>
        <taxon>Clostridia</taxon>
        <taxon>Lachnospirales</taxon>
        <taxon>Lachnospiraceae</taxon>
        <taxon>Dorea</taxon>
    </lineage>
</organism>
<evidence type="ECO:0000313" key="14">
    <source>
        <dbReference type="EMBL" id="NVH57217.1"/>
    </source>
</evidence>
<gene>
    <name evidence="14" type="ORF">G5A66_00860</name>
    <name evidence="13" type="ORF">G5A75_01950</name>
</gene>
<keyword evidence="6" id="KW-0479">Metal-binding</keyword>
<evidence type="ECO:0000256" key="6">
    <source>
        <dbReference type="ARBA" id="ARBA00022723"/>
    </source>
</evidence>
<dbReference type="FunFam" id="1.10.600.10:FF:000001">
    <property type="entry name" value="Geranylgeranyl diphosphate synthase"/>
    <property type="match status" value="1"/>
</dbReference>
<evidence type="ECO:0000313" key="15">
    <source>
        <dbReference type="Proteomes" id="UP000528555"/>
    </source>
</evidence>
<comment type="catalytic activity">
    <reaction evidence="11">
        <text>isopentenyl diphosphate + (2E)-geranyl diphosphate = (2E,6E)-farnesyl diphosphate + diphosphate</text>
        <dbReference type="Rhea" id="RHEA:19361"/>
        <dbReference type="ChEBI" id="CHEBI:33019"/>
        <dbReference type="ChEBI" id="CHEBI:58057"/>
        <dbReference type="ChEBI" id="CHEBI:128769"/>
        <dbReference type="ChEBI" id="CHEBI:175763"/>
        <dbReference type="EC" id="2.5.1.10"/>
    </reaction>
</comment>
<evidence type="ECO:0000256" key="5">
    <source>
        <dbReference type="ARBA" id="ARBA00022679"/>
    </source>
</evidence>
<dbReference type="GO" id="GO:0016114">
    <property type="term" value="P:terpenoid biosynthetic process"/>
    <property type="evidence" value="ECO:0007669"/>
    <property type="project" value="UniProtKB-ARBA"/>
</dbReference>
<dbReference type="PANTHER" id="PTHR43281:SF1">
    <property type="entry name" value="FARNESYL DIPHOSPHATE SYNTHASE"/>
    <property type="match status" value="1"/>
</dbReference>
<dbReference type="PROSITE" id="PS00444">
    <property type="entry name" value="POLYPRENYL_SYNTHASE_2"/>
    <property type="match status" value="1"/>
</dbReference>
<dbReference type="GO" id="GO:0046872">
    <property type="term" value="F:metal ion binding"/>
    <property type="evidence" value="ECO:0007669"/>
    <property type="project" value="UniProtKB-KW"/>
</dbReference>